<dbReference type="EMBL" id="CP056071">
    <property type="protein sequence ID" value="UKK01813.1"/>
    <property type="molecule type" value="Genomic_DNA"/>
</dbReference>
<feature type="compositionally biased region" description="Basic and acidic residues" evidence="1">
    <location>
        <begin position="137"/>
        <end position="147"/>
    </location>
</feature>
<dbReference type="Proteomes" id="UP000244811">
    <property type="component" value="Chromosome 2"/>
</dbReference>
<protein>
    <submittedName>
        <fullName evidence="2">Uncharacterized protein</fullName>
    </submittedName>
</protein>
<evidence type="ECO:0000256" key="1">
    <source>
        <dbReference type="SAM" id="MobiDB-lite"/>
    </source>
</evidence>
<dbReference type="InterPro" id="IPR007480">
    <property type="entry name" value="DUF529"/>
</dbReference>
<feature type="region of interest" description="Disordered" evidence="1">
    <location>
        <begin position="33"/>
        <end position="54"/>
    </location>
</feature>
<organism evidence="2 3">
    <name type="scientific">Theileria orientalis</name>
    <dbReference type="NCBI Taxonomy" id="68886"/>
    <lineage>
        <taxon>Eukaryota</taxon>
        <taxon>Sar</taxon>
        <taxon>Alveolata</taxon>
        <taxon>Apicomplexa</taxon>
        <taxon>Aconoidasida</taxon>
        <taxon>Piroplasmida</taxon>
        <taxon>Theileriidae</taxon>
        <taxon>Theileria</taxon>
    </lineage>
</organism>
<reference evidence="2" key="1">
    <citation type="submission" date="2022-07" db="EMBL/GenBank/DDBJ databases">
        <title>Evaluation of T. orientalis genome assembly methods using nanopore sequencing and analysis of variation between genomes.</title>
        <authorList>
            <person name="Yam J."/>
            <person name="Micallef M.L."/>
            <person name="Liu M."/>
            <person name="Djordjevic S.P."/>
            <person name="Bogema D.R."/>
            <person name="Jenkins C."/>
        </authorList>
    </citation>
    <scope>NUCLEOTIDE SEQUENCE</scope>
    <source>
        <strain evidence="2">Goon Nure</strain>
    </source>
</reference>
<dbReference type="AlphaFoldDB" id="A0A976MCC5"/>
<evidence type="ECO:0000313" key="3">
    <source>
        <dbReference type="Proteomes" id="UP000244811"/>
    </source>
</evidence>
<sequence>MNINRISTYILVCFLTSQIRNILVPVKGDDVLGSESRGSSEAFTEKEGATATTPAENVKKTAIELDIKKDAGTNEFGYKKDGNVVTFTAKDNYAFNAVKQGNKEIWKTEKEFEYATKVVLNGKGKKDKIVTIHMPNDTKKSYKKDKNNPWSEYTGPLPSNGKSGGSSATPTDNTNEKTTAVDIDKPWDTNYISDHDGLILTYKPRGDYSFNIVKKGSTEIWKTGHKKEYSNKVKADFGKNIVTVYIGTDGKSTKVYTKGSDGNWKEEGQDSTQKSSTDGSGGRGTQQSTPATQ</sequence>
<name>A0A976MCC5_THEOR</name>
<accession>A0A976MCC5</accession>
<dbReference type="Pfam" id="PF04385">
    <property type="entry name" value="FAINT"/>
    <property type="match status" value="2"/>
</dbReference>
<gene>
    <name evidence="2" type="ORF">MACK_001166</name>
</gene>
<proteinExistence type="predicted"/>
<feature type="region of interest" description="Disordered" evidence="1">
    <location>
        <begin position="256"/>
        <end position="293"/>
    </location>
</feature>
<feature type="compositionally biased region" description="Polar residues" evidence="1">
    <location>
        <begin position="165"/>
        <end position="178"/>
    </location>
</feature>
<feature type="region of interest" description="Disordered" evidence="1">
    <location>
        <begin position="137"/>
        <end position="181"/>
    </location>
</feature>
<evidence type="ECO:0000313" key="2">
    <source>
        <dbReference type="EMBL" id="UKK01813.1"/>
    </source>
</evidence>